<evidence type="ECO:0000256" key="3">
    <source>
        <dbReference type="ARBA" id="ARBA00022692"/>
    </source>
</evidence>
<reference evidence="9" key="1">
    <citation type="submission" date="2023-10" db="EMBL/GenBank/DDBJ databases">
        <title>Genome assembly of Pristionchus species.</title>
        <authorList>
            <person name="Yoshida K."/>
            <person name="Sommer R.J."/>
        </authorList>
    </citation>
    <scope>NUCLEOTIDE SEQUENCE</scope>
    <source>
        <strain evidence="9">RS5133</strain>
    </source>
</reference>
<gene>
    <name evidence="9" type="ORF">PFISCL1PPCAC_16279</name>
</gene>
<proteinExistence type="inferred from homology"/>
<evidence type="ECO:0000313" key="9">
    <source>
        <dbReference type="EMBL" id="GMT24982.1"/>
    </source>
</evidence>
<feature type="compositionally biased region" description="Low complexity" evidence="7">
    <location>
        <begin position="44"/>
        <end position="64"/>
    </location>
</feature>
<dbReference type="Proteomes" id="UP001432322">
    <property type="component" value="Unassembled WGS sequence"/>
</dbReference>
<evidence type="ECO:0000256" key="2">
    <source>
        <dbReference type="ARBA" id="ARBA00005876"/>
    </source>
</evidence>
<feature type="region of interest" description="Disordered" evidence="7">
    <location>
        <begin position="1"/>
        <end position="75"/>
    </location>
</feature>
<evidence type="ECO:0000256" key="8">
    <source>
        <dbReference type="SAM" id="Phobius"/>
    </source>
</evidence>
<dbReference type="Pfam" id="PF00287">
    <property type="entry name" value="Na_K-ATPase"/>
    <property type="match status" value="1"/>
</dbReference>
<evidence type="ECO:0000256" key="6">
    <source>
        <dbReference type="ARBA" id="ARBA00023136"/>
    </source>
</evidence>
<dbReference type="GO" id="GO:1990573">
    <property type="term" value="P:potassium ion import across plasma membrane"/>
    <property type="evidence" value="ECO:0007669"/>
    <property type="project" value="TreeGrafter"/>
</dbReference>
<protein>
    <submittedName>
        <fullName evidence="9">Uncharacterized protein</fullName>
    </submittedName>
</protein>
<dbReference type="InterPro" id="IPR038702">
    <property type="entry name" value="Na/K_ATPase_sub_beta_sf"/>
</dbReference>
<keyword evidence="10" id="KW-1185">Reference proteome</keyword>
<keyword evidence="4" id="KW-0735">Signal-anchor</keyword>
<dbReference type="EMBL" id="BTSY01000004">
    <property type="protein sequence ID" value="GMT24982.1"/>
    <property type="molecule type" value="Genomic_DNA"/>
</dbReference>
<dbReference type="PANTHER" id="PTHR11523:SF28">
    <property type="entry name" value="NA_K-ATPASE BETA SUBUNIT ISOFORM 4-RELATED"/>
    <property type="match status" value="1"/>
</dbReference>
<dbReference type="GO" id="GO:0001671">
    <property type="term" value="F:ATPase activator activity"/>
    <property type="evidence" value="ECO:0007669"/>
    <property type="project" value="TreeGrafter"/>
</dbReference>
<dbReference type="GO" id="GO:0036376">
    <property type="term" value="P:sodium ion export across plasma membrane"/>
    <property type="evidence" value="ECO:0007669"/>
    <property type="project" value="TreeGrafter"/>
</dbReference>
<evidence type="ECO:0000256" key="1">
    <source>
        <dbReference type="ARBA" id="ARBA00004606"/>
    </source>
</evidence>
<evidence type="ECO:0000256" key="4">
    <source>
        <dbReference type="ARBA" id="ARBA00022968"/>
    </source>
</evidence>
<dbReference type="GO" id="GO:0006883">
    <property type="term" value="P:intracellular sodium ion homeostasis"/>
    <property type="evidence" value="ECO:0007669"/>
    <property type="project" value="TreeGrafter"/>
</dbReference>
<dbReference type="PANTHER" id="PTHR11523">
    <property type="entry name" value="SODIUM/POTASSIUM-DEPENDENT ATPASE BETA SUBUNIT"/>
    <property type="match status" value="1"/>
</dbReference>
<comment type="similarity">
    <text evidence="2">Belongs to the X(+)/potassium ATPases subunit beta family.</text>
</comment>
<name>A0AAV5VZG1_9BILA</name>
<evidence type="ECO:0000313" key="10">
    <source>
        <dbReference type="Proteomes" id="UP001432322"/>
    </source>
</evidence>
<feature type="transmembrane region" description="Helical" evidence="8">
    <location>
        <begin position="86"/>
        <end position="114"/>
    </location>
</feature>
<sequence>MDNASDKKPLLSSNSSRGSEEASKSNKNATATQSKKSVKEDPTSPKTARPATPAAPAAPSSTDAAQHRIVRPTAQARPFSSTNKGLYWILTIIHLCILLTVLFGISAGLLHFVFAQTSERPLYYGKGSFIGGVPAIMFEPVNAKEKFKIRFCPNKTSSFQDFVNRLKNVTMTKASNATSQIQKTSCPNDAKLRTWMGNETEEYCRLGLSDALPTLPNTTVSLCDPSSSEYMGYNSGTPCILIRLTKILGFFPMSDEQEQKDVRPTNESACEQKINFECTAKTNSGASIEMIMADGIPFCTFPFWKQKDYIPPYIMIRPNETLPSGKTTIECKPKLKSLKKLSNNKENKVEIAVEIEECQEEKKST</sequence>
<comment type="subcellular location">
    <subcellularLocation>
        <location evidence="1">Membrane</location>
        <topology evidence="1">Single-pass type II membrane protein</topology>
    </subcellularLocation>
</comment>
<organism evidence="9 10">
    <name type="scientific">Pristionchus fissidentatus</name>
    <dbReference type="NCBI Taxonomy" id="1538716"/>
    <lineage>
        <taxon>Eukaryota</taxon>
        <taxon>Metazoa</taxon>
        <taxon>Ecdysozoa</taxon>
        <taxon>Nematoda</taxon>
        <taxon>Chromadorea</taxon>
        <taxon>Rhabditida</taxon>
        <taxon>Rhabditina</taxon>
        <taxon>Diplogasteromorpha</taxon>
        <taxon>Diplogasteroidea</taxon>
        <taxon>Neodiplogasteridae</taxon>
        <taxon>Pristionchus</taxon>
    </lineage>
</organism>
<keyword evidence="6 8" id="KW-0472">Membrane</keyword>
<dbReference type="GO" id="GO:0005890">
    <property type="term" value="C:sodium:potassium-exchanging ATPase complex"/>
    <property type="evidence" value="ECO:0007669"/>
    <property type="project" value="InterPro"/>
</dbReference>
<dbReference type="InterPro" id="IPR000402">
    <property type="entry name" value="Na/K_ATPase_sub_beta"/>
</dbReference>
<dbReference type="Gene3D" id="2.60.40.1660">
    <property type="entry name" value="Na, k-atpase alpha subunit"/>
    <property type="match status" value="1"/>
</dbReference>
<accession>A0AAV5VZG1</accession>
<keyword evidence="3 8" id="KW-0812">Transmembrane</keyword>
<evidence type="ECO:0000256" key="5">
    <source>
        <dbReference type="ARBA" id="ARBA00022989"/>
    </source>
</evidence>
<comment type="caution">
    <text evidence="9">The sequence shown here is derived from an EMBL/GenBank/DDBJ whole genome shotgun (WGS) entry which is preliminary data.</text>
</comment>
<dbReference type="GO" id="GO:0030007">
    <property type="term" value="P:intracellular potassium ion homeostasis"/>
    <property type="evidence" value="ECO:0007669"/>
    <property type="project" value="TreeGrafter"/>
</dbReference>
<keyword evidence="5 8" id="KW-1133">Transmembrane helix</keyword>
<dbReference type="AlphaFoldDB" id="A0AAV5VZG1"/>
<evidence type="ECO:0000256" key="7">
    <source>
        <dbReference type="SAM" id="MobiDB-lite"/>
    </source>
</evidence>